<dbReference type="SUPFAM" id="SSF47336">
    <property type="entry name" value="ACP-like"/>
    <property type="match status" value="1"/>
</dbReference>
<accession>A0AB73VUT3</accession>
<dbReference type="GO" id="GO:0005737">
    <property type="term" value="C:cytoplasm"/>
    <property type="evidence" value="ECO:0007669"/>
    <property type="project" value="TreeGrafter"/>
</dbReference>
<dbReference type="Pfam" id="PF00881">
    <property type="entry name" value="Nitroreductase"/>
    <property type="match status" value="1"/>
</dbReference>
<reference evidence="4" key="2">
    <citation type="submission" date="2018-08" db="EMBL/GenBank/DDBJ databases">
        <title>Klebsiella pneumoniae genome sequencing and assembly.</title>
        <authorList>
            <person name="Martins R.C.R."/>
            <person name="Perdigao-Neto L.V."/>
            <person name="Costa S.F."/>
            <person name="Levin A.S.S."/>
        </authorList>
    </citation>
    <scope>NUCLEOTIDE SEQUENCE</scope>
    <source>
        <strain evidence="4">BC_5001</strain>
    </source>
</reference>
<dbReference type="Pfam" id="PF00550">
    <property type="entry name" value="PP-binding"/>
    <property type="match status" value="1"/>
</dbReference>
<sequence>ASGERIYRTGDRGRYFADGQVAFLGRNDTQVKVNGYRIELGEIERCIARHPDVEQSVVVAVGNSQHRRLVAFAKLHDRHQAQALQAKEAEAAALAQGIIVNPAQRLAFKLKEPHIRALDGLGIALTAPADSTRYIKRRSYRHFSAQKTTLAQLGQLLSGLGQMRLPGLPFAKYAYASAGGLYPVQTYVYLHPDKIEEGVSGIYYFDPRQSCLMPVAPEVELNSGFHAGPNQSIADRAAFTLFMVADMAVISPFYGQEAAWHFSVMEAGTLCHLLEEDAPRYGLGLCQLGMADFSAVASHFQLSPHHRYVHCTVGGVIGQEAASAAALLRDFSTYEKPKETAAPLDMQSYKDAMLRGLRQQLPDYMVPSDLMLATDFPLTANGKLDRQKLQLQGEQIAHQRDGVGPIQVDSALQQRLVALWQEVLGVSHVSAEDDFFSLGGSSIELVRIQQALEAIIGQEIPIVDLFRLPTIADVARYLDEQLHNLPAAHDIVLAQAEVSQVSAARENLALRRKRAQQGEKGDE</sequence>
<name>A0AB73VUT3_KLEPN</name>
<dbReference type="Gene3D" id="3.40.50.12780">
    <property type="entry name" value="N-terminal domain of ligase-like"/>
    <property type="match status" value="1"/>
</dbReference>
<proteinExistence type="predicted"/>
<evidence type="ECO:0000256" key="2">
    <source>
        <dbReference type="ARBA" id="ARBA00022553"/>
    </source>
</evidence>
<dbReference type="GO" id="GO:0043041">
    <property type="term" value="P:amino acid activation for nonribosomal peptide biosynthetic process"/>
    <property type="evidence" value="ECO:0007669"/>
    <property type="project" value="TreeGrafter"/>
</dbReference>
<dbReference type="EMBL" id="QOHW01000047">
    <property type="protein sequence ID" value="RBZ16158.1"/>
    <property type="molecule type" value="Genomic_DNA"/>
</dbReference>
<dbReference type="Proteomes" id="UP000253559">
    <property type="component" value="Unassembled WGS sequence"/>
</dbReference>
<feature type="non-terminal residue" evidence="4">
    <location>
        <position position="1"/>
    </location>
</feature>
<dbReference type="PANTHER" id="PTHR45527">
    <property type="entry name" value="NONRIBOSOMAL PEPTIDE SYNTHETASE"/>
    <property type="match status" value="1"/>
</dbReference>
<dbReference type="Gene3D" id="1.10.1200.10">
    <property type="entry name" value="ACP-like"/>
    <property type="match status" value="1"/>
</dbReference>
<dbReference type="InterPro" id="IPR009081">
    <property type="entry name" value="PP-bd_ACP"/>
</dbReference>
<organism evidence="4">
    <name type="scientific">Klebsiella pneumoniae</name>
    <dbReference type="NCBI Taxonomy" id="573"/>
    <lineage>
        <taxon>Bacteria</taxon>
        <taxon>Pseudomonadati</taxon>
        <taxon>Pseudomonadota</taxon>
        <taxon>Gammaproteobacteria</taxon>
        <taxon>Enterobacterales</taxon>
        <taxon>Enterobacteriaceae</taxon>
        <taxon>Klebsiella/Raoultella group</taxon>
        <taxon>Klebsiella</taxon>
        <taxon>Klebsiella pneumoniae complex</taxon>
    </lineage>
</organism>
<dbReference type="GO" id="GO:0031177">
    <property type="term" value="F:phosphopantetheine binding"/>
    <property type="evidence" value="ECO:0007669"/>
    <property type="project" value="InterPro"/>
</dbReference>
<evidence type="ECO:0000259" key="3">
    <source>
        <dbReference type="PROSITE" id="PS50075"/>
    </source>
</evidence>
<evidence type="ECO:0000313" key="4">
    <source>
        <dbReference type="EMBL" id="RBZ16158.1"/>
    </source>
</evidence>
<evidence type="ECO:0000256" key="1">
    <source>
        <dbReference type="ARBA" id="ARBA00022450"/>
    </source>
</evidence>
<dbReference type="InterPro" id="IPR020806">
    <property type="entry name" value="PKS_PP-bd"/>
</dbReference>
<reference evidence="4" key="1">
    <citation type="submission" date="2018-07" db="EMBL/GenBank/DDBJ databases">
        <authorList>
            <person name="Martins R.C."/>
            <person name="Perdigao-Neto L.V."/>
            <person name="Costa S.F."/>
            <person name="Levin A.S.S."/>
        </authorList>
    </citation>
    <scope>NUCLEOTIDE SEQUENCE</scope>
    <source>
        <strain evidence="4">BC_5001</strain>
    </source>
</reference>
<dbReference type="SMART" id="SM00823">
    <property type="entry name" value="PKS_PP"/>
    <property type="match status" value="1"/>
</dbReference>
<dbReference type="RefSeq" id="WP_226326953.1">
    <property type="nucleotide sequence ID" value="NZ_JAECSP010000036.1"/>
</dbReference>
<protein>
    <submittedName>
        <fullName evidence="4">Colibactin non-ribosomal peptide synthetase ClbJ</fullName>
    </submittedName>
</protein>
<dbReference type="SUPFAM" id="SSF55469">
    <property type="entry name" value="FMN-dependent nitroreductase-like"/>
    <property type="match status" value="1"/>
</dbReference>
<dbReference type="Gene3D" id="3.30.300.30">
    <property type="match status" value="1"/>
</dbReference>
<dbReference type="InterPro" id="IPR029479">
    <property type="entry name" value="Nitroreductase"/>
</dbReference>
<dbReference type="PROSITE" id="PS50075">
    <property type="entry name" value="CARRIER"/>
    <property type="match status" value="1"/>
</dbReference>
<dbReference type="AlphaFoldDB" id="A0AB73VUT3"/>
<dbReference type="InterPro" id="IPR000415">
    <property type="entry name" value="Nitroreductase-like"/>
</dbReference>
<keyword evidence="2" id="KW-0597">Phosphoprotein</keyword>
<dbReference type="CDD" id="cd02142">
    <property type="entry name" value="McbC_SagB-like_oxidoreductase"/>
    <property type="match status" value="1"/>
</dbReference>
<keyword evidence="1" id="KW-0596">Phosphopantetheine</keyword>
<feature type="domain" description="Carrier" evidence="3">
    <location>
        <begin position="407"/>
        <end position="482"/>
    </location>
</feature>
<dbReference type="InterPro" id="IPR036736">
    <property type="entry name" value="ACP-like_sf"/>
</dbReference>
<comment type="caution">
    <text evidence="4">The sequence shown here is derived from an EMBL/GenBank/DDBJ whole genome shotgun (WGS) entry which is preliminary data.</text>
</comment>
<dbReference type="Gene3D" id="3.40.109.10">
    <property type="entry name" value="NADH Oxidase"/>
    <property type="match status" value="1"/>
</dbReference>
<dbReference type="InterPro" id="IPR045851">
    <property type="entry name" value="AMP-bd_C_sf"/>
</dbReference>
<dbReference type="GO" id="GO:0016491">
    <property type="term" value="F:oxidoreductase activity"/>
    <property type="evidence" value="ECO:0007669"/>
    <property type="project" value="InterPro"/>
</dbReference>
<dbReference type="InterPro" id="IPR042099">
    <property type="entry name" value="ANL_N_sf"/>
</dbReference>
<gene>
    <name evidence="4" type="ORF">DM078_28095</name>
</gene>
<dbReference type="SUPFAM" id="SSF56801">
    <property type="entry name" value="Acetyl-CoA synthetase-like"/>
    <property type="match status" value="1"/>
</dbReference>
<dbReference type="GO" id="GO:0044550">
    <property type="term" value="P:secondary metabolite biosynthetic process"/>
    <property type="evidence" value="ECO:0007669"/>
    <property type="project" value="TreeGrafter"/>
</dbReference>
<dbReference type="PANTHER" id="PTHR45527:SF1">
    <property type="entry name" value="FATTY ACID SYNTHASE"/>
    <property type="match status" value="1"/>
</dbReference>